<gene>
    <name evidence="2" type="ORF">ABT56_17465</name>
</gene>
<dbReference type="Proteomes" id="UP000036097">
    <property type="component" value="Unassembled WGS sequence"/>
</dbReference>
<protein>
    <submittedName>
        <fullName evidence="2">Uncharacterized protein</fullName>
    </submittedName>
</protein>
<dbReference type="AlphaFoldDB" id="A0A0J1GVX7"/>
<evidence type="ECO:0000313" key="3">
    <source>
        <dbReference type="Proteomes" id="UP000036097"/>
    </source>
</evidence>
<reference evidence="2 3" key="1">
    <citation type="submission" date="2015-05" db="EMBL/GenBank/DDBJ databases">
        <title>Photobacterium galathea sp. nov.</title>
        <authorList>
            <person name="Machado H."/>
            <person name="Gram L."/>
        </authorList>
    </citation>
    <scope>NUCLEOTIDE SEQUENCE [LARGE SCALE GENOMIC DNA]</scope>
    <source>
        <strain evidence="2 3">CGMCC 1.12159</strain>
    </source>
</reference>
<proteinExistence type="predicted"/>
<sequence length="90" mass="10042">MAITIRNIEEHYYMIESLKELTNSSVTTKALIKGGYLAVELGQALEDEKAKRQKAEDELNALKETIKSYINSKNALQHALTADLSKTKSS</sequence>
<evidence type="ECO:0000256" key="1">
    <source>
        <dbReference type="SAM" id="Coils"/>
    </source>
</evidence>
<dbReference type="PATRIC" id="fig|1195763.3.peg.3724"/>
<name>A0A0J1GVX7_9GAMM</name>
<dbReference type="EMBL" id="LDOT01000026">
    <property type="protein sequence ID" value="KLV03830.1"/>
    <property type="molecule type" value="Genomic_DNA"/>
</dbReference>
<evidence type="ECO:0000313" key="2">
    <source>
        <dbReference type="EMBL" id="KLV03830.1"/>
    </source>
</evidence>
<accession>A0A0J1GVX7</accession>
<comment type="caution">
    <text evidence="2">The sequence shown here is derived from an EMBL/GenBank/DDBJ whole genome shotgun (WGS) entry which is preliminary data.</text>
</comment>
<keyword evidence="1" id="KW-0175">Coiled coil</keyword>
<feature type="coiled-coil region" evidence="1">
    <location>
        <begin position="38"/>
        <end position="79"/>
    </location>
</feature>
<keyword evidence="3" id="KW-1185">Reference proteome</keyword>
<dbReference type="OrthoDB" id="5770596at2"/>
<organism evidence="2 3">
    <name type="scientific">Photobacterium aquae</name>
    <dbReference type="NCBI Taxonomy" id="1195763"/>
    <lineage>
        <taxon>Bacteria</taxon>
        <taxon>Pseudomonadati</taxon>
        <taxon>Pseudomonadota</taxon>
        <taxon>Gammaproteobacteria</taxon>
        <taxon>Vibrionales</taxon>
        <taxon>Vibrionaceae</taxon>
        <taxon>Photobacterium</taxon>
    </lineage>
</organism>